<evidence type="ECO:0000313" key="11">
    <source>
        <dbReference type="Proteomes" id="UP000539265"/>
    </source>
</evidence>
<proteinExistence type="inferred from homology"/>
<dbReference type="GO" id="GO:0009279">
    <property type="term" value="C:cell outer membrane"/>
    <property type="evidence" value="ECO:0007669"/>
    <property type="project" value="UniProtKB-SubCell"/>
</dbReference>
<accession>A0A839SHD7</accession>
<evidence type="ECO:0000256" key="3">
    <source>
        <dbReference type="ARBA" id="ARBA00022452"/>
    </source>
</evidence>
<feature type="signal peptide" evidence="8">
    <location>
        <begin position="1"/>
        <end position="21"/>
    </location>
</feature>
<comment type="caution">
    <text evidence="10">The sequence shown here is derived from an EMBL/GenBank/DDBJ whole genome shotgun (WGS) entry which is preliminary data.</text>
</comment>
<protein>
    <submittedName>
        <fullName evidence="10">TonB-linked SusC/RagA family outer membrane protein</fullName>
    </submittedName>
</protein>
<comment type="subcellular location">
    <subcellularLocation>
        <location evidence="1 7">Cell outer membrane</location>
        <topology evidence="1 7">Multi-pass membrane protein</topology>
    </subcellularLocation>
</comment>
<dbReference type="Gene3D" id="2.40.170.20">
    <property type="entry name" value="TonB-dependent receptor, beta-barrel domain"/>
    <property type="match status" value="1"/>
</dbReference>
<evidence type="ECO:0000313" key="10">
    <source>
        <dbReference type="EMBL" id="MBB3056704.1"/>
    </source>
</evidence>
<name>A0A839SHD7_9SPHI</name>
<dbReference type="Pfam" id="PF07715">
    <property type="entry name" value="Plug"/>
    <property type="match status" value="1"/>
</dbReference>
<dbReference type="InterPro" id="IPR023997">
    <property type="entry name" value="TonB-dep_OMP_SusC/RagA_CS"/>
</dbReference>
<dbReference type="NCBIfam" id="TIGR04057">
    <property type="entry name" value="SusC_RagA_signa"/>
    <property type="match status" value="1"/>
</dbReference>
<dbReference type="RefSeq" id="WP_096356159.1">
    <property type="nucleotide sequence ID" value="NZ_AP017313.1"/>
</dbReference>
<keyword evidence="4 7" id="KW-0812">Transmembrane</keyword>
<feature type="domain" description="TonB-dependent receptor plug" evidence="9">
    <location>
        <begin position="119"/>
        <end position="223"/>
    </location>
</feature>
<evidence type="ECO:0000259" key="9">
    <source>
        <dbReference type="Pfam" id="PF07715"/>
    </source>
</evidence>
<dbReference type="InterPro" id="IPR039426">
    <property type="entry name" value="TonB-dep_rcpt-like"/>
</dbReference>
<dbReference type="SUPFAM" id="SSF56935">
    <property type="entry name" value="Porins"/>
    <property type="match status" value="1"/>
</dbReference>
<keyword evidence="8" id="KW-0732">Signal</keyword>
<dbReference type="Gene3D" id="2.60.40.1120">
    <property type="entry name" value="Carboxypeptidase-like, regulatory domain"/>
    <property type="match status" value="1"/>
</dbReference>
<comment type="similarity">
    <text evidence="7">Belongs to the TonB-dependent receptor family.</text>
</comment>
<gene>
    <name evidence="10" type="ORF">FHS11_003130</name>
</gene>
<evidence type="ECO:0000256" key="7">
    <source>
        <dbReference type="PROSITE-ProRule" id="PRU01360"/>
    </source>
</evidence>
<dbReference type="InterPro" id="IPR008969">
    <property type="entry name" value="CarboxyPept-like_regulatory"/>
</dbReference>
<dbReference type="InterPro" id="IPR036942">
    <property type="entry name" value="Beta-barrel_TonB_sf"/>
</dbReference>
<keyword evidence="6 7" id="KW-0998">Cell outer membrane</keyword>
<dbReference type="PROSITE" id="PS52016">
    <property type="entry name" value="TONB_DEPENDENT_REC_3"/>
    <property type="match status" value="1"/>
</dbReference>
<evidence type="ECO:0000256" key="2">
    <source>
        <dbReference type="ARBA" id="ARBA00022448"/>
    </source>
</evidence>
<keyword evidence="5 7" id="KW-0472">Membrane</keyword>
<dbReference type="Pfam" id="PF13715">
    <property type="entry name" value="CarbopepD_reg_2"/>
    <property type="match status" value="1"/>
</dbReference>
<keyword evidence="2 7" id="KW-0813">Transport</keyword>
<evidence type="ECO:0000256" key="8">
    <source>
        <dbReference type="SAM" id="SignalP"/>
    </source>
</evidence>
<dbReference type="InterPro" id="IPR023996">
    <property type="entry name" value="TonB-dep_OMP_SusC/RagA"/>
</dbReference>
<dbReference type="SUPFAM" id="SSF49464">
    <property type="entry name" value="Carboxypeptidase regulatory domain-like"/>
    <property type="match status" value="1"/>
</dbReference>
<dbReference type="AlphaFoldDB" id="A0A839SHD7"/>
<dbReference type="InterPro" id="IPR037066">
    <property type="entry name" value="Plug_dom_sf"/>
</dbReference>
<evidence type="ECO:0000256" key="5">
    <source>
        <dbReference type="ARBA" id="ARBA00023136"/>
    </source>
</evidence>
<evidence type="ECO:0000256" key="1">
    <source>
        <dbReference type="ARBA" id="ARBA00004571"/>
    </source>
</evidence>
<dbReference type="OrthoDB" id="9768177at2"/>
<reference evidence="10" key="1">
    <citation type="submission" date="2020-08" db="EMBL/GenBank/DDBJ databases">
        <title>Genomic Encyclopedia of Type Strains, Phase III (KMG-III): the genomes of soil and plant-associated and newly described type strains.</title>
        <authorList>
            <person name="Whitman W."/>
        </authorList>
    </citation>
    <scope>NUCLEOTIDE SEQUENCE [LARGE SCALE GENOMIC DNA]</scope>
    <source>
        <strain evidence="10">CECT 8628</strain>
    </source>
</reference>
<dbReference type="Gene3D" id="2.170.130.10">
    <property type="entry name" value="TonB-dependent receptor, plug domain"/>
    <property type="match status" value="1"/>
</dbReference>
<sequence length="1062" mass="114729">MKKLLLVSLCFLMLCITQVFAQNRTVTGTVTASDDGQPIPGVTVKLKGTSIGTQTSVAGKYTLSVPAGATLVFTFVGYTPLELPVGTAAVLNAKLVPASRQLTEVVVTSFGIQRQAASLGYSTTKVTGADINTAKPISVANGLTGKVSGLQVNTVNAGIFAPTRITLRGNRSLLGNNQPLIVVDGSIYYSDISTLNPEDIQSTDVLKGSSASAVYGSDASNGVIVITTKHGARATSVTLSSTADIETVSYLPKFQNQFGSNGGELYVNDFNDLRTYIPYENQSYGPLFNGKMVPLGRPLPDGSVEMVPYAAVKNQKRDFFNTGLTTHQNFSYDSGDENGSFHMSAQDINSTSVTPHDIGRRDIFRIGGDKKYGIFSATYSATYTYVNKNVTNSGGVYDDLLESPLHVPVADLKNVDSKYGNPDTYYNDYYYSPGQIIAQTRYLDIENHINANVALTLKPWKWVSLTYRSSLENIQARSEVKDAGITYSDFSKSNDTIYYSNSQGTGIVKAEDSGTKYSANDAPPSYGLDDFNNLLFTSDFLASFNTKFAKDFSFNGTAGIAYIENKITNTPINQGALVTLPYNTQNFSGTPSVGGQYSYEARKIGYFAEGTFGYKDFAYVHGSFRTDLDSRLSKANHYIPYYDIDGSLVLSEMFKGMTDNGVLNFAKVRYAHSLTGNVSPLANGSQYIAFGAYRTDPTLGAAYGFPYASSGIAGYSLNTTIANPNIKPEKVTEDEVGLDLGFLNDRINLAASYYQSKTKDGIVFANVSGASGFTTALLNAANTSNKGLELDLSGTVIKTGNINWKIGVNWTHQSSNVESIVSGVNALPIGNAAWAVVGHSYPELEGYDWTRDPANGKVIVDPNTGLPTRASKLSILGQSVPSDLIGFSTTFKYKSFSFQMTADYRGGYVIYNSNLGTTLDHSGTSITSAIAGRQRFVFPNSEYLVNGAYVPNTNVEVQDGNFNFWPTLYQSIDANYVTSAAAWKLREVALSYSLPKQLISDIKFVKAVTITVSGRNLLMFVPSTNKFTDPEFSNDTGNGVGTTSLNQLPPTRIFSTTLSVTL</sequence>
<keyword evidence="11" id="KW-1185">Reference proteome</keyword>
<evidence type="ECO:0000256" key="6">
    <source>
        <dbReference type="ARBA" id="ARBA00023237"/>
    </source>
</evidence>
<evidence type="ECO:0000256" key="4">
    <source>
        <dbReference type="ARBA" id="ARBA00022692"/>
    </source>
</evidence>
<keyword evidence="3 7" id="KW-1134">Transmembrane beta strand</keyword>
<feature type="chain" id="PRO_5032836150" evidence="8">
    <location>
        <begin position="22"/>
        <end position="1062"/>
    </location>
</feature>
<dbReference type="InterPro" id="IPR012910">
    <property type="entry name" value="Plug_dom"/>
</dbReference>
<dbReference type="Proteomes" id="UP000539265">
    <property type="component" value="Unassembled WGS sequence"/>
</dbReference>
<dbReference type="NCBIfam" id="TIGR04056">
    <property type="entry name" value="OMP_RagA_SusC"/>
    <property type="match status" value="1"/>
</dbReference>
<organism evidence="10 11">
    <name type="scientific">Mucilaginibacter gotjawali</name>
    <dbReference type="NCBI Taxonomy" id="1550579"/>
    <lineage>
        <taxon>Bacteria</taxon>
        <taxon>Pseudomonadati</taxon>
        <taxon>Bacteroidota</taxon>
        <taxon>Sphingobacteriia</taxon>
        <taxon>Sphingobacteriales</taxon>
        <taxon>Sphingobacteriaceae</taxon>
        <taxon>Mucilaginibacter</taxon>
    </lineage>
</organism>
<dbReference type="EMBL" id="JACHWX010000009">
    <property type="protein sequence ID" value="MBB3056704.1"/>
    <property type="molecule type" value="Genomic_DNA"/>
</dbReference>